<keyword evidence="3" id="KW-0804">Transcription</keyword>
<dbReference type="OrthoDB" id="9807558at2"/>
<evidence type="ECO:0000256" key="2">
    <source>
        <dbReference type="ARBA" id="ARBA00023125"/>
    </source>
</evidence>
<dbReference type="AlphaFoldDB" id="A0A0S3PZH5"/>
<keyword evidence="1" id="KW-0805">Transcription regulation</keyword>
<dbReference type="GO" id="GO:0003700">
    <property type="term" value="F:DNA-binding transcription factor activity"/>
    <property type="evidence" value="ECO:0007669"/>
    <property type="project" value="TreeGrafter"/>
</dbReference>
<dbReference type="PANTHER" id="PTHR30136:SF39">
    <property type="entry name" value="TRANSCRIPTIONAL REGULATORY PROTEIN"/>
    <property type="match status" value="1"/>
</dbReference>
<evidence type="ECO:0000259" key="5">
    <source>
        <dbReference type="PROSITE" id="PS51078"/>
    </source>
</evidence>
<feature type="domain" description="HTH iclR-type" evidence="4">
    <location>
        <begin position="12"/>
        <end position="73"/>
    </location>
</feature>
<dbReference type="RefSeq" id="WP_130364599.1">
    <property type="nucleotide sequence ID" value="NZ_AP014946.1"/>
</dbReference>
<dbReference type="Pfam" id="PF01614">
    <property type="entry name" value="IclR_C"/>
    <property type="match status" value="1"/>
</dbReference>
<dbReference type="Gene3D" id="1.10.10.10">
    <property type="entry name" value="Winged helix-like DNA-binding domain superfamily/Winged helix DNA-binding domain"/>
    <property type="match status" value="1"/>
</dbReference>
<dbReference type="Gene3D" id="3.30.450.40">
    <property type="match status" value="1"/>
</dbReference>
<evidence type="ECO:0000259" key="4">
    <source>
        <dbReference type="PROSITE" id="PS51077"/>
    </source>
</evidence>
<dbReference type="SMART" id="SM00346">
    <property type="entry name" value="HTH_ICLR"/>
    <property type="match status" value="1"/>
</dbReference>
<keyword evidence="7" id="KW-1185">Reference proteome</keyword>
<dbReference type="KEGG" id="vgo:GJW-30_1_03910"/>
<dbReference type="PROSITE" id="PS51077">
    <property type="entry name" value="HTH_ICLR"/>
    <property type="match status" value="1"/>
</dbReference>
<accession>A0A0S3PZH5</accession>
<keyword evidence="2" id="KW-0238">DNA-binding</keyword>
<proteinExistence type="predicted"/>
<dbReference type="EMBL" id="AP014946">
    <property type="protein sequence ID" value="BAT61353.1"/>
    <property type="molecule type" value="Genomic_DNA"/>
</dbReference>
<feature type="domain" description="IclR-ED" evidence="5">
    <location>
        <begin position="67"/>
        <end position="260"/>
    </location>
</feature>
<gene>
    <name evidence="6" type="primary">kipR</name>
    <name evidence="6" type="ORF">GJW-30_1_03910</name>
</gene>
<dbReference type="InterPro" id="IPR036390">
    <property type="entry name" value="WH_DNA-bd_sf"/>
</dbReference>
<dbReference type="PANTHER" id="PTHR30136">
    <property type="entry name" value="HELIX-TURN-HELIX TRANSCRIPTIONAL REGULATOR, ICLR FAMILY"/>
    <property type="match status" value="1"/>
</dbReference>
<name>A0A0S3PZH5_9BRAD</name>
<dbReference type="GO" id="GO:0045892">
    <property type="term" value="P:negative regulation of DNA-templated transcription"/>
    <property type="evidence" value="ECO:0007669"/>
    <property type="project" value="TreeGrafter"/>
</dbReference>
<reference evidence="6 7" key="1">
    <citation type="submission" date="2015-08" db="EMBL/GenBank/DDBJ databases">
        <title>Investigation of the bacterial diversity of lava forest soil.</title>
        <authorList>
            <person name="Lee J.S."/>
        </authorList>
    </citation>
    <scope>NUCLEOTIDE SEQUENCE [LARGE SCALE GENOMIC DNA]</scope>
    <source>
        <strain evidence="6 7">GJW-30</strain>
    </source>
</reference>
<evidence type="ECO:0000313" key="7">
    <source>
        <dbReference type="Proteomes" id="UP000236884"/>
    </source>
</evidence>
<dbReference type="PROSITE" id="PS51078">
    <property type="entry name" value="ICLR_ED"/>
    <property type="match status" value="1"/>
</dbReference>
<dbReference type="SUPFAM" id="SSF46785">
    <property type="entry name" value="Winged helix' DNA-binding domain"/>
    <property type="match status" value="1"/>
</dbReference>
<evidence type="ECO:0000313" key="6">
    <source>
        <dbReference type="EMBL" id="BAT61353.1"/>
    </source>
</evidence>
<dbReference type="InterPro" id="IPR029016">
    <property type="entry name" value="GAF-like_dom_sf"/>
</dbReference>
<dbReference type="Proteomes" id="UP000236884">
    <property type="component" value="Chromosome"/>
</dbReference>
<dbReference type="InterPro" id="IPR050707">
    <property type="entry name" value="HTH_MetabolicPath_Reg"/>
</dbReference>
<sequence>MTDTNVTPVIPINSAQKVCAILRTLSSGKPMRLTSIAESATLNKVTALRILDTLCQEGFVRRLPASKLYALGPEALAIAVATREVPNIVQLARPSLTRLAVQSEDTVLFGIRSGVEIAYLDREVGSFPIQANYLHVGSRRPLGVGAGGLAMLAFLPDRDIQALLPLITPHLQRFPRFSIDNVMESVQSARKEGAAIVFDLLIERMGGIAMPVISREGEVMGAFSIVGLSERLETRKKELIEMLKREAQSVSDALAEAVGTIRRTASGRRAG</sequence>
<protein>
    <submittedName>
        <fullName evidence="6">HTH-type transcriptional regulator KipR</fullName>
    </submittedName>
</protein>
<dbReference type="GO" id="GO:0003677">
    <property type="term" value="F:DNA binding"/>
    <property type="evidence" value="ECO:0007669"/>
    <property type="project" value="UniProtKB-KW"/>
</dbReference>
<dbReference type="Pfam" id="PF09339">
    <property type="entry name" value="HTH_IclR"/>
    <property type="match status" value="1"/>
</dbReference>
<evidence type="ECO:0000256" key="1">
    <source>
        <dbReference type="ARBA" id="ARBA00023015"/>
    </source>
</evidence>
<dbReference type="InterPro" id="IPR005471">
    <property type="entry name" value="Tscrpt_reg_IclR_N"/>
</dbReference>
<evidence type="ECO:0000256" key="3">
    <source>
        <dbReference type="ARBA" id="ARBA00023163"/>
    </source>
</evidence>
<dbReference type="InterPro" id="IPR014757">
    <property type="entry name" value="Tscrpt_reg_IclR_C"/>
</dbReference>
<organism evidence="6 7">
    <name type="scientific">Variibacter gotjawalensis</name>
    <dbReference type="NCBI Taxonomy" id="1333996"/>
    <lineage>
        <taxon>Bacteria</taxon>
        <taxon>Pseudomonadati</taxon>
        <taxon>Pseudomonadota</taxon>
        <taxon>Alphaproteobacteria</taxon>
        <taxon>Hyphomicrobiales</taxon>
        <taxon>Nitrobacteraceae</taxon>
        <taxon>Variibacter</taxon>
    </lineage>
</organism>
<dbReference type="InterPro" id="IPR036388">
    <property type="entry name" value="WH-like_DNA-bd_sf"/>
</dbReference>
<dbReference type="SUPFAM" id="SSF55781">
    <property type="entry name" value="GAF domain-like"/>
    <property type="match status" value="1"/>
</dbReference>